<dbReference type="EMBL" id="BTSX01000003">
    <property type="protein sequence ID" value="GMS87520.1"/>
    <property type="molecule type" value="Genomic_DNA"/>
</dbReference>
<organism evidence="2 3">
    <name type="scientific">Pristionchus entomophagus</name>
    <dbReference type="NCBI Taxonomy" id="358040"/>
    <lineage>
        <taxon>Eukaryota</taxon>
        <taxon>Metazoa</taxon>
        <taxon>Ecdysozoa</taxon>
        <taxon>Nematoda</taxon>
        <taxon>Chromadorea</taxon>
        <taxon>Rhabditida</taxon>
        <taxon>Rhabditina</taxon>
        <taxon>Diplogasteromorpha</taxon>
        <taxon>Diplogasteroidea</taxon>
        <taxon>Neodiplogasteridae</taxon>
        <taxon>Pristionchus</taxon>
    </lineage>
</organism>
<dbReference type="CDD" id="cd09917">
    <property type="entry name" value="F-box_SF"/>
    <property type="match status" value="1"/>
</dbReference>
<dbReference type="SUPFAM" id="SSF81383">
    <property type="entry name" value="F-box domain"/>
    <property type="match status" value="1"/>
</dbReference>
<name>A0AAV5SXN8_9BILA</name>
<comment type="caution">
    <text evidence="2">The sequence shown here is derived from an EMBL/GenBank/DDBJ whole genome shotgun (WGS) entry which is preliminary data.</text>
</comment>
<protein>
    <recommendedName>
        <fullName evidence="1">F-box domain-containing protein</fullName>
    </recommendedName>
</protein>
<evidence type="ECO:0000259" key="1">
    <source>
        <dbReference type="PROSITE" id="PS50181"/>
    </source>
</evidence>
<dbReference type="PROSITE" id="PS50181">
    <property type="entry name" value="FBOX"/>
    <property type="match status" value="1"/>
</dbReference>
<proteinExistence type="predicted"/>
<dbReference type="InterPro" id="IPR036047">
    <property type="entry name" value="F-box-like_dom_sf"/>
</dbReference>
<accession>A0AAV5SXN8</accession>
<dbReference type="AlphaFoldDB" id="A0AAV5SXN8"/>
<sequence length="368" mass="41847">MKSSQNRGCESEECALNEAKRTKLSIHGEADQISTLPDDIVSDIITRLDHYDLDQVAMLSRRLYVFSHAARSKARKLDAKELQIFKASHGKQCIHLRREAPAVSHCMIINRSGEKKIMKYTGTTKLPICKWNRDSKLRLSIKRAAFLMNRHTIVQVSFACIRIDHKFVSVFESAFHDIKAQILRFHHASVDSSENPEISKRLLNLFVGAKPKLLHLNIEGLIIDEDFLRSYAESVPLPQFSVSFYDDGPKHIFCPDSTFSSSLSSFRVLQHDHLLVDADWILPAIIDRLRRQLTGVFSCSVSRLLHKQEIADQVDEDIEYLIEAGKVVLRLPSSNHSAKISFHHSVIDHPTCCSIKVHFVVNTEALSE</sequence>
<keyword evidence="3" id="KW-1185">Reference proteome</keyword>
<evidence type="ECO:0000313" key="2">
    <source>
        <dbReference type="EMBL" id="GMS87520.1"/>
    </source>
</evidence>
<dbReference type="InterPro" id="IPR001810">
    <property type="entry name" value="F-box_dom"/>
</dbReference>
<reference evidence="2" key="1">
    <citation type="submission" date="2023-10" db="EMBL/GenBank/DDBJ databases">
        <title>Genome assembly of Pristionchus species.</title>
        <authorList>
            <person name="Yoshida K."/>
            <person name="Sommer R.J."/>
        </authorList>
    </citation>
    <scope>NUCLEOTIDE SEQUENCE</scope>
    <source>
        <strain evidence="2">RS0144</strain>
    </source>
</reference>
<feature type="domain" description="F-box" evidence="1">
    <location>
        <begin position="30"/>
        <end position="77"/>
    </location>
</feature>
<evidence type="ECO:0000313" key="3">
    <source>
        <dbReference type="Proteomes" id="UP001432027"/>
    </source>
</evidence>
<gene>
    <name evidence="2" type="ORF">PENTCL1PPCAC_9695</name>
</gene>
<dbReference type="Proteomes" id="UP001432027">
    <property type="component" value="Unassembled WGS sequence"/>
</dbReference>